<accession>A0AAV2IL91</accession>
<dbReference type="EMBL" id="CAXITT010000880">
    <property type="protein sequence ID" value="CAL1546921.1"/>
    <property type="molecule type" value="Genomic_DNA"/>
</dbReference>
<dbReference type="SMART" id="SM00212">
    <property type="entry name" value="UBCc"/>
    <property type="match status" value="1"/>
</dbReference>
<name>A0AAV2IL91_LYMST</name>
<keyword evidence="1" id="KW-0833">Ubl conjugation pathway</keyword>
<organism evidence="3 4">
    <name type="scientific">Lymnaea stagnalis</name>
    <name type="common">Great pond snail</name>
    <name type="synonym">Helix stagnalis</name>
    <dbReference type="NCBI Taxonomy" id="6523"/>
    <lineage>
        <taxon>Eukaryota</taxon>
        <taxon>Metazoa</taxon>
        <taxon>Spiralia</taxon>
        <taxon>Lophotrochozoa</taxon>
        <taxon>Mollusca</taxon>
        <taxon>Gastropoda</taxon>
        <taxon>Heterobranchia</taxon>
        <taxon>Euthyneura</taxon>
        <taxon>Panpulmonata</taxon>
        <taxon>Hygrophila</taxon>
        <taxon>Lymnaeoidea</taxon>
        <taxon>Lymnaeidae</taxon>
        <taxon>Lymnaea</taxon>
    </lineage>
</organism>
<keyword evidence="4" id="KW-1185">Reference proteome</keyword>
<dbReference type="SUPFAM" id="SSF54495">
    <property type="entry name" value="UBC-like"/>
    <property type="match status" value="1"/>
</dbReference>
<feature type="domain" description="UBC core" evidence="2">
    <location>
        <begin position="25"/>
        <end position="156"/>
    </location>
</feature>
<dbReference type="Gene3D" id="3.10.110.10">
    <property type="entry name" value="Ubiquitin Conjugating Enzyme"/>
    <property type="match status" value="1"/>
</dbReference>
<evidence type="ECO:0000313" key="4">
    <source>
        <dbReference type="Proteomes" id="UP001497497"/>
    </source>
</evidence>
<dbReference type="PROSITE" id="PS50127">
    <property type="entry name" value="UBC_2"/>
    <property type="match status" value="1"/>
</dbReference>
<gene>
    <name evidence="3" type="ORF">GSLYS_00020298001</name>
</gene>
<proteinExistence type="predicted"/>
<dbReference type="InterPro" id="IPR000608">
    <property type="entry name" value="UBC"/>
</dbReference>
<evidence type="ECO:0000313" key="3">
    <source>
        <dbReference type="EMBL" id="CAL1546921.1"/>
    </source>
</evidence>
<dbReference type="Proteomes" id="UP001497497">
    <property type="component" value="Unassembled WGS sequence"/>
</dbReference>
<comment type="caution">
    <text evidence="3">The sequence shown here is derived from an EMBL/GenBank/DDBJ whole genome shotgun (WGS) entry which is preliminary data.</text>
</comment>
<reference evidence="3 4" key="1">
    <citation type="submission" date="2024-04" db="EMBL/GenBank/DDBJ databases">
        <authorList>
            <consortium name="Genoscope - CEA"/>
            <person name="William W."/>
        </authorList>
    </citation>
    <scope>NUCLEOTIDE SEQUENCE [LARGE SCALE GENOMIC DNA]</scope>
</reference>
<dbReference type="FunFam" id="3.10.110.10:FF:000026">
    <property type="entry name" value="Ubiquitin-conjugating enzyme E2 variant"/>
    <property type="match status" value="1"/>
</dbReference>
<sequence>MAGASQGSGVGTRPYRVQEYNYVVPRNFTLLDELEAGQKGVGDGTISWGLVDDGDMTMTDWQCVIIGPPKTSFENRMYQLRVKCGESYPHKPPEVRFITRINMTCVNKENGVVDPRKVDSLWSHKNCSIKSLLQHIREMMMLKENRLGQPAEGTTF</sequence>
<evidence type="ECO:0000259" key="2">
    <source>
        <dbReference type="PROSITE" id="PS50127"/>
    </source>
</evidence>
<dbReference type="Pfam" id="PF00179">
    <property type="entry name" value="UQ_con"/>
    <property type="match status" value="1"/>
</dbReference>
<dbReference type="AlphaFoldDB" id="A0AAV2IL91"/>
<dbReference type="PANTHER" id="PTHR24068">
    <property type="entry name" value="UBIQUITIN-CONJUGATING ENZYME E2"/>
    <property type="match status" value="1"/>
</dbReference>
<protein>
    <recommendedName>
        <fullName evidence="2">UBC core domain-containing protein</fullName>
    </recommendedName>
</protein>
<dbReference type="InterPro" id="IPR016135">
    <property type="entry name" value="UBQ-conjugating_enzyme/RWD"/>
</dbReference>
<dbReference type="CDD" id="cd23807">
    <property type="entry name" value="UEV_UBE2V"/>
    <property type="match status" value="1"/>
</dbReference>
<evidence type="ECO:0000256" key="1">
    <source>
        <dbReference type="ARBA" id="ARBA00022786"/>
    </source>
</evidence>